<evidence type="ECO:0000313" key="6">
    <source>
        <dbReference type="EMBL" id="VDM36618.1"/>
    </source>
</evidence>
<dbReference type="PANTHER" id="PTHR11659:SF0">
    <property type="entry name" value="GLUTAMYL-TRNA(GLN) AMIDOTRANSFERASE SUBUNIT B, MITOCHONDRIAL"/>
    <property type="match status" value="1"/>
</dbReference>
<dbReference type="GO" id="GO:0032543">
    <property type="term" value="P:mitochondrial translation"/>
    <property type="evidence" value="ECO:0007669"/>
    <property type="project" value="TreeGrafter"/>
</dbReference>
<keyword evidence="4" id="KW-0648">Protein biosynthesis</keyword>
<reference evidence="6 7" key="2">
    <citation type="submission" date="2018-11" db="EMBL/GenBank/DDBJ databases">
        <authorList>
            <consortium name="Pathogen Informatics"/>
        </authorList>
    </citation>
    <scope>NUCLEOTIDE SEQUENCE [LARGE SCALE GENOMIC DNA]</scope>
</reference>
<dbReference type="GO" id="GO:0005739">
    <property type="term" value="C:mitochondrion"/>
    <property type="evidence" value="ECO:0007669"/>
    <property type="project" value="TreeGrafter"/>
</dbReference>
<dbReference type="STRING" id="6205.A0A0R3XD68"/>
<keyword evidence="2" id="KW-0547">Nucleotide-binding</keyword>
<dbReference type="InterPro" id="IPR017958">
    <property type="entry name" value="Gln-tRNA_amidoTrfase_suB_CS"/>
</dbReference>
<evidence type="ECO:0000256" key="2">
    <source>
        <dbReference type="ARBA" id="ARBA00022741"/>
    </source>
</evidence>
<evidence type="ECO:0000313" key="8">
    <source>
        <dbReference type="WBParaSite" id="TTAC_0001149501-mRNA-1"/>
    </source>
</evidence>
<feature type="domain" description="Aspartyl/Glutamyl-tRNA(Gln) amidotransferase subunit B/E catalytic" evidence="5">
    <location>
        <begin position="25"/>
        <end position="279"/>
    </location>
</feature>
<dbReference type="InterPro" id="IPR006075">
    <property type="entry name" value="Asn/Gln-tRNA_Trfase_suB/E_cat"/>
</dbReference>
<accession>A0A0R3XD68</accession>
<dbReference type="InterPro" id="IPR014746">
    <property type="entry name" value="Gln_synth/guanido_kin_cat_dom"/>
</dbReference>
<evidence type="ECO:0000256" key="4">
    <source>
        <dbReference type="ARBA" id="ARBA00022917"/>
    </source>
</evidence>
<evidence type="ECO:0000259" key="5">
    <source>
        <dbReference type="Pfam" id="PF02934"/>
    </source>
</evidence>
<reference evidence="8" key="1">
    <citation type="submission" date="2017-02" db="UniProtKB">
        <authorList>
            <consortium name="WormBaseParasite"/>
        </authorList>
    </citation>
    <scope>IDENTIFICATION</scope>
</reference>
<dbReference type="Pfam" id="PF02934">
    <property type="entry name" value="GatB_N"/>
    <property type="match status" value="1"/>
</dbReference>
<dbReference type="AlphaFoldDB" id="A0A0R3XD68"/>
<keyword evidence="7" id="KW-1185">Reference proteome</keyword>
<sequence length="281" mass="31319">MLRLLSPLHRILKSYSTARPECVPIIGLEVHAQLTSARSKLFSPAHYSFAAPPNSQVAPLDAALPGSMPVLNRDCVVWAIVAALALNCRINLLSRFDRKHYFYFDSPAGYQITQHAQPIAEDGWLEYIWKPPDIKSPPQVSKAKIRRIQLEQDTGKSLRDQKTGRSLIDLNRAGVALIEIVTDPDFNTSYQAAAFVNELSTLLHHLRVCSANMSTGELRVDINVSVGISSSQQGSVVEVKNVNSLRAIRYAIDYEIFRQCRIFRSGGAIINETRCFDPVSK</sequence>
<dbReference type="GO" id="GO:0005524">
    <property type="term" value="F:ATP binding"/>
    <property type="evidence" value="ECO:0007669"/>
    <property type="project" value="UniProtKB-KW"/>
</dbReference>
<organism evidence="8">
    <name type="scientific">Hydatigena taeniaeformis</name>
    <name type="common">Feline tapeworm</name>
    <name type="synonym">Taenia taeniaeformis</name>
    <dbReference type="NCBI Taxonomy" id="6205"/>
    <lineage>
        <taxon>Eukaryota</taxon>
        <taxon>Metazoa</taxon>
        <taxon>Spiralia</taxon>
        <taxon>Lophotrochozoa</taxon>
        <taxon>Platyhelminthes</taxon>
        <taxon>Cestoda</taxon>
        <taxon>Eucestoda</taxon>
        <taxon>Cyclophyllidea</taxon>
        <taxon>Taeniidae</taxon>
        <taxon>Hydatigera</taxon>
    </lineage>
</organism>
<proteinExistence type="predicted"/>
<dbReference type="Proteomes" id="UP000274429">
    <property type="component" value="Unassembled WGS sequence"/>
</dbReference>
<dbReference type="SUPFAM" id="SSF55931">
    <property type="entry name" value="Glutamine synthetase/guanido kinase"/>
    <property type="match status" value="1"/>
</dbReference>
<evidence type="ECO:0000256" key="3">
    <source>
        <dbReference type="ARBA" id="ARBA00022840"/>
    </source>
</evidence>
<dbReference type="PROSITE" id="PS01234">
    <property type="entry name" value="GATB"/>
    <property type="match status" value="1"/>
</dbReference>
<dbReference type="GO" id="GO:0050567">
    <property type="term" value="F:glutaminyl-tRNA synthase (glutamine-hydrolyzing) activity"/>
    <property type="evidence" value="ECO:0007669"/>
    <property type="project" value="TreeGrafter"/>
</dbReference>
<evidence type="ECO:0000313" key="7">
    <source>
        <dbReference type="Proteomes" id="UP000274429"/>
    </source>
</evidence>
<dbReference type="InterPro" id="IPR017959">
    <property type="entry name" value="Asn/Gln-tRNA_amidoTrfase_suB/E"/>
</dbReference>
<gene>
    <name evidence="6" type="ORF">TTAC_LOCUS11479</name>
</gene>
<protein>
    <submittedName>
        <fullName evidence="8">GatB_N domain-containing protein</fullName>
    </submittedName>
</protein>
<dbReference type="GO" id="GO:0070681">
    <property type="term" value="P:glutaminyl-tRNAGln biosynthesis via transamidation"/>
    <property type="evidence" value="ECO:0007669"/>
    <property type="project" value="TreeGrafter"/>
</dbReference>
<name>A0A0R3XD68_HYDTA</name>
<keyword evidence="1" id="KW-0436">Ligase</keyword>
<dbReference type="EMBL" id="UYWX01024376">
    <property type="protein sequence ID" value="VDM36618.1"/>
    <property type="molecule type" value="Genomic_DNA"/>
</dbReference>
<dbReference type="PANTHER" id="PTHR11659">
    <property type="entry name" value="GLUTAMYL-TRNA GLN AMIDOTRANSFERASE SUBUNIT B MITOCHONDRIAL AND PROKARYOTIC PET112-RELATED"/>
    <property type="match status" value="1"/>
</dbReference>
<evidence type="ECO:0000256" key="1">
    <source>
        <dbReference type="ARBA" id="ARBA00022598"/>
    </source>
</evidence>
<dbReference type="GO" id="GO:0030956">
    <property type="term" value="C:glutamyl-tRNA(Gln) amidotransferase complex"/>
    <property type="evidence" value="ECO:0007669"/>
    <property type="project" value="TreeGrafter"/>
</dbReference>
<dbReference type="WBParaSite" id="TTAC_0001149501-mRNA-1">
    <property type="protein sequence ID" value="TTAC_0001149501-mRNA-1"/>
    <property type="gene ID" value="TTAC_0001149501"/>
</dbReference>
<dbReference type="OrthoDB" id="1722066at2759"/>
<keyword evidence="3" id="KW-0067">ATP-binding</keyword>